<keyword evidence="2" id="KW-0732">Signal</keyword>
<name>A0A919T868_9ACTN</name>
<dbReference type="Proteomes" id="UP000677082">
    <property type="component" value="Unassembled WGS sequence"/>
</dbReference>
<organism evidence="4 5">
    <name type="scientific">Paractinoplanes toevensis</name>
    <dbReference type="NCBI Taxonomy" id="571911"/>
    <lineage>
        <taxon>Bacteria</taxon>
        <taxon>Bacillati</taxon>
        <taxon>Actinomycetota</taxon>
        <taxon>Actinomycetes</taxon>
        <taxon>Micromonosporales</taxon>
        <taxon>Micromonosporaceae</taxon>
        <taxon>Paractinoplanes</taxon>
    </lineage>
</organism>
<evidence type="ECO:0000259" key="3">
    <source>
        <dbReference type="Pfam" id="PF13458"/>
    </source>
</evidence>
<reference evidence="4 5" key="1">
    <citation type="submission" date="2021-03" db="EMBL/GenBank/DDBJ databases">
        <title>Whole genome shotgun sequence of Actinoplanes toevensis NBRC 105298.</title>
        <authorList>
            <person name="Komaki H."/>
            <person name="Tamura T."/>
        </authorList>
    </citation>
    <scope>NUCLEOTIDE SEQUENCE [LARGE SCALE GENOMIC DNA]</scope>
    <source>
        <strain evidence="4 5">NBRC 105298</strain>
    </source>
</reference>
<dbReference type="Gene3D" id="3.40.50.2300">
    <property type="match status" value="2"/>
</dbReference>
<keyword evidence="5" id="KW-1185">Reference proteome</keyword>
<evidence type="ECO:0000256" key="2">
    <source>
        <dbReference type="ARBA" id="ARBA00022729"/>
    </source>
</evidence>
<protein>
    <submittedName>
        <fullName evidence="4">ABC transporter substrate-binding protein</fullName>
    </submittedName>
</protein>
<dbReference type="SUPFAM" id="SSF53822">
    <property type="entry name" value="Periplasmic binding protein-like I"/>
    <property type="match status" value="1"/>
</dbReference>
<feature type="domain" description="Leucine-binding protein" evidence="3">
    <location>
        <begin position="44"/>
        <end position="387"/>
    </location>
</feature>
<evidence type="ECO:0000313" key="4">
    <source>
        <dbReference type="EMBL" id="GIM90207.1"/>
    </source>
</evidence>
<evidence type="ECO:0000256" key="1">
    <source>
        <dbReference type="ARBA" id="ARBA00010062"/>
    </source>
</evidence>
<comment type="caution">
    <text evidence="4">The sequence shown here is derived from an EMBL/GenBank/DDBJ whole genome shotgun (WGS) entry which is preliminary data.</text>
</comment>
<dbReference type="PANTHER" id="PTHR30483">
    <property type="entry name" value="LEUCINE-SPECIFIC-BINDING PROTEIN"/>
    <property type="match status" value="1"/>
</dbReference>
<dbReference type="EMBL" id="BOQN01000024">
    <property type="protein sequence ID" value="GIM90207.1"/>
    <property type="molecule type" value="Genomic_DNA"/>
</dbReference>
<evidence type="ECO:0000313" key="5">
    <source>
        <dbReference type="Proteomes" id="UP000677082"/>
    </source>
</evidence>
<dbReference type="PANTHER" id="PTHR30483:SF6">
    <property type="entry name" value="PERIPLASMIC BINDING PROTEIN OF ABC TRANSPORTER FOR NATURAL AMINO ACIDS"/>
    <property type="match status" value="1"/>
</dbReference>
<gene>
    <name evidence="4" type="ORF">Ato02nite_020000</name>
</gene>
<accession>A0A919T868</accession>
<proteinExistence type="inferred from homology"/>
<dbReference type="CDD" id="cd06337">
    <property type="entry name" value="PBP1_ABC_ligand_binding-like"/>
    <property type="match status" value="1"/>
</dbReference>
<sequence length="433" mass="45568">MRQWSGDAMKRRTFLTAAGLAGLAGTGACSSGIKRSESTGSTGTLKLGYVTPQTGALAPFGEADTYVVGAVKEWFAKNPLRVGGQDLTVEVLVKDAQSDSKRAGTVASDLILSDKVDLMLVSSTPDITNPVADQCEANGVPCISTVAPWQPWFLGRGGAVGGKSFTWTYHFFWGLEDVEAVYQDMWAAAGAGKKAGGLFPNDPDGNAWGDPKTGFPPAVATNGYSIVDPGRFAVGTQDYSAQIARFKQGGADILLGVVVPPDFTNFWKQAAQQGYRPRIATIAKALLFPSTIEALGDLGQNLGTEVWWSPTHPFTSSLTGQTAAQLAEAFTASTKKQWTQPIGFVHALFEVAAKAVATAGSTDRQAVANALKSLKLDTVVGSLDWTAGPVPNVAKTPLVGGQWRKGTTYPYDLVVVSNPLKTAVPVAGQVQPL</sequence>
<dbReference type="InterPro" id="IPR028081">
    <property type="entry name" value="Leu-bd"/>
</dbReference>
<dbReference type="AlphaFoldDB" id="A0A919T868"/>
<dbReference type="Pfam" id="PF13458">
    <property type="entry name" value="Peripla_BP_6"/>
    <property type="match status" value="1"/>
</dbReference>
<dbReference type="InterPro" id="IPR051010">
    <property type="entry name" value="BCAA_transport"/>
</dbReference>
<dbReference type="InterPro" id="IPR028082">
    <property type="entry name" value="Peripla_BP_I"/>
</dbReference>
<dbReference type="PROSITE" id="PS51257">
    <property type="entry name" value="PROKAR_LIPOPROTEIN"/>
    <property type="match status" value="1"/>
</dbReference>
<comment type="similarity">
    <text evidence="1">Belongs to the leucine-binding protein family.</text>
</comment>